<feature type="compositionally biased region" description="Basic and acidic residues" evidence="17">
    <location>
        <begin position="134"/>
        <end position="150"/>
    </location>
</feature>
<evidence type="ECO:0000256" key="16">
    <source>
        <dbReference type="ARBA" id="ARBA00082933"/>
    </source>
</evidence>
<keyword evidence="3" id="KW-0963">Cytoplasm</keyword>
<evidence type="ECO:0000313" key="20">
    <source>
        <dbReference type="Proteomes" id="UP001162480"/>
    </source>
</evidence>
<evidence type="ECO:0000256" key="7">
    <source>
        <dbReference type="ARBA" id="ARBA00023125"/>
    </source>
</evidence>
<keyword evidence="5" id="KW-0597">Phosphoprotein</keyword>
<dbReference type="GO" id="GO:0045944">
    <property type="term" value="P:positive regulation of transcription by RNA polymerase II"/>
    <property type="evidence" value="ECO:0007669"/>
    <property type="project" value="UniProtKB-ARBA"/>
</dbReference>
<evidence type="ECO:0000256" key="1">
    <source>
        <dbReference type="ARBA" id="ARBA00004123"/>
    </source>
</evidence>
<evidence type="ECO:0000256" key="12">
    <source>
        <dbReference type="ARBA" id="ARBA00065416"/>
    </source>
</evidence>
<name>A0AA36F8I9_OCTVU</name>
<evidence type="ECO:0000256" key="3">
    <source>
        <dbReference type="ARBA" id="ARBA00022490"/>
    </source>
</evidence>
<evidence type="ECO:0000256" key="5">
    <source>
        <dbReference type="ARBA" id="ARBA00022553"/>
    </source>
</evidence>
<dbReference type="GO" id="GO:0000978">
    <property type="term" value="F:RNA polymerase II cis-regulatory region sequence-specific DNA binding"/>
    <property type="evidence" value="ECO:0007669"/>
    <property type="project" value="TreeGrafter"/>
</dbReference>
<dbReference type="GO" id="GO:0005654">
    <property type="term" value="C:nucleoplasm"/>
    <property type="evidence" value="ECO:0007669"/>
    <property type="project" value="UniProtKB-ARBA"/>
</dbReference>
<dbReference type="InterPro" id="IPR052207">
    <property type="entry name" value="Max-like/E-box_TFs"/>
</dbReference>
<accession>A0AA36F8I9</accession>
<evidence type="ECO:0000256" key="15">
    <source>
        <dbReference type="ARBA" id="ARBA00079081"/>
    </source>
</evidence>
<feature type="region of interest" description="Disordered" evidence="17">
    <location>
        <begin position="114"/>
        <end position="150"/>
    </location>
</feature>
<dbReference type="GO" id="GO:0000981">
    <property type="term" value="F:DNA-binding transcription factor activity, RNA polymerase II-specific"/>
    <property type="evidence" value="ECO:0007669"/>
    <property type="project" value="TreeGrafter"/>
</dbReference>
<keyword evidence="20" id="KW-1185">Reference proteome</keyword>
<evidence type="ECO:0000256" key="4">
    <source>
        <dbReference type="ARBA" id="ARBA00022491"/>
    </source>
</evidence>
<keyword evidence="10" id="KW-0539">Nucleus</keyword>
<dbReference type="GO" id="GO:0046983">
    <property type="term" value="F:protein dimerization activity"/>
    <property type="evidence" value="ECO:0007669"/>
    <property type="project" value="InterPro"/>
</dbReference>
<comment type="subunit">
    <text evidence="12">Efficient DNA binding requires dimerization with another bHLH protein. Binds DNA as a heterodimer with MAD1, MAD4, MNT, WBSCR14 and MLXIP. Can also bind DNA as a homodimer.</text>
</comment>
<organism evidence="19 20">
    <name type="scientific">Octopus vulgaris</name>
    <name type="common">Common octopus</name>
    <dbReference type="NCBI Taxonomy" id="6645"/>
    <lineage>
        <taxon>Eukaryota</taxon>
        <taxon>Metazoa</taxon>
        <taxon>Spiralia</taxon>
        <taxon>Lophotrochozoa</taxon>
        <taxon>Mollusca</taxon>
        <taxon>Cephalopoda</taxon>
        <taxon>Coleoidea</taxon>
        <taxon>Octopodiformes</taxon>
        <taxon>Octopoda</taxon>
        <taxon>Incirrata</taxon>
        <taxon>Octopodidae</taxon>
        <taxon>Octopus</taxon>
    </lineage>
</organism>
<dbReference type="CDD" id="cd19687">
    <property type="entry name" value="bHLHzip_Mlx"/>
    <property type="match status" value="1"/>
</dbReference>
<evidence type="ECO:0000256" key="11">
    <source>
        <dbReference type="ARBA" id="ARBA00053727"/>
    </source>
</evidence>
<evidence type="ECO:0000256" key="9">
    <source>
        <dbReference type="ARBA" id="ARBA00023163"/>
    </source>
</evidence>
<evidence type="ECO:0000259" key="18">
    <source>
        <dbReference type="PROSITE" id="PS50888"/>
    </source>
</evidence>
<evidence type="ECO:0000256" key="14">
    <source>
        <dbReference type="ARBA" id="ARBA00076041"/>
    </source>
</evidence>
<protein>
    <recommendedName>
        <fullName evidence="13">Max-like protein X</fullName>
    </recommendedName>
    <alternativeName>
        <fullName evidence="14">Max-like bHLHZip protein</fullName>
    </alternativeName>
    <alternativeName>
        <fullName evidence="15">Protein BigMax</fullName>
    </alternativeName>
    <alternativeName>
        <fullName evidence="16">Transcription factor-like protein 4</fullName>
    </alternativeName>
</protein>
<evidence type="ECO:0000256" key="2">
    <source>
        <dbReference type="ARBA" id="ARBA00004496"/>
    </source>
</evidence>
<dbReference type="InterPro" id="IPR036638">
    <property type="entry name" value="HLH_DNA-bd_sf"/>
</dbReference>
<comment type="subcellular location">
    <subcellularLocation>
        <location evidence="2">Cytoplasm</location>
    </subcellularLocation>
    <subcellularLocation>
        <location evidence="1">Nucleus</location>
    </subcellularLocation>
</comment>
<feature type="domain" description="BHLH" evidence="18">
    <location>
        <begin position="137"/>
        <end position="194"/>
    </location>
</feature>
<keyword evidence="8" id="KW-0010">Activator</keyword>
<evidence type="ECO:0000256" key="6">
    <source>
        <dbReference type="ARBA" id="ARBA00023015"/>
    </source>
</evidence>
<evidence type="ECO:0000256" key="10">
    <source>
        <dbReference type="ARBA" id="ARBA00023242"/>
    </source>
</evidence>
<evidence type="ECO:0000256" key="17">
    <source>
        <dbReference type="SAM" id="MobiDB-lite"/>
    </source>
</evidence>
<dbReference type="PANTHER" id="PTHR15741">
    <property type="entry name" value="BASIC HELIX-LOOP-HELIX ZIP TRANSCRIPTION FACTOR"/>
    <property type="match status" value="1"/>
</dbReference>
<dbReference type="Pfam" id="PF00010">
    <property type="entry name" value="HLH"/>
    <property type="match status" value="1"/>
</dbReference>
<keyword evidence="9" id="KW-0804">Transcription</keyword>
<dbReference type="AlphaFoldDB" id="A0AA36F8I9"/>
<keyword evidence="4" id="KW-0678">Repressor</keyword>
<dbReference type="FunFam" id="4.10.280.10:FF:000037">
    <property type="entry name" value="max-like protein X isoform X2"/>
    <property type="match status" value="1"/>
</dbReference>
<keyword evidence="7" id="KW-0238">DNA-binding</keyword>
<dbReference type="SMART" id="SM00353">
    <property type="entry name" value="HLH"/>
    <property type="match status" value="1"/>
</dbReference>
<dbReference type="Proteomes" id="UP001162480">
    <property type="component" value="Chromosome 9"/>
</dbReference>
<comment type="function">
    <text evidence="11">Transcription regulator. Forms a sequence-specific DNA-binding protein complex with MAD1, MAD4, MNT, WBSCR14 and MLXIP which recognizes the core sequence 5'-CACGTG-3'. The TCFL4-MAD1, TCFL4-MAD4, TCFL4-WBSCR14 complexes are transcriptional repressors. Plays a role in transcriptional activation of glycolytic target genes. Involved in glucose-responsive gene regulation.</text>
</comment>
<evidence type="ECO:0000256" key="13">
    <source>
        <dbReference type="ARBA" id="ARBA00071251"/>
    </source>
</evidence>
<dbReference type="GO" id="GO:0140297">
    <property type="term" value="F:DNA-binding transcription factor binding"/>
    <property type="evidence" value="ECO:0007669"/>
    <property type="project" value="UniProtKB-ARBA"/>
</dbReference>
<dbReference type="PANTHER" id="PTHR15741:SF25">
    <property type="entry name" value="MAX-LIKE PROTEIN X"/>
    <property type="match status" value="1"/>
</dbReference>
<evidence type="ECO:0000313" key="19">
    <source>
        <dbReference type="EMBL" id="CAI9728209.1"/>
    </source>
</evidence>
<dbReference type="PROSITE" id="PS50888">
    <property type="entry name" value="BHLH"/>
    <property type="match status" value="1"/>
</dbReference>
<reference evidence="19" key="1">
    <citation type="submission" date="2023-08" db="EMBL/GenBank/DDBJ databases">
        <authorList>
            <person name="Alioto T."/>
            <person name="Alioto T."/>
            <person name="Gomez Garrido J."/>
        </authorList>
    </citation>
    <scope>NUCLEOTIDE SEQUENCE</scope>
</reference>
<evidence type="ECO:0000256" key="8">
    <source>
        <dbReference type="ARBA" id="ARBA00023159"/>
    </source>
</evidence>
<dbReference type="SUPFAM" id="SSF47459">
    <property type="entry name" value="HLH, helix-loop-helix DNA-binding domain"/>
    <property type="match status" value="1"/>
</dbReference>
<dbReference type="InterPro" id="IPR011598">
    <property type="entry name" value="bHLH_dom"/>
</dbReference>
<dbReference type="GO" id="GO:0005737">
    <property type="term" value="C:cytoplasm"/>
    <property type="evidence" value="ECO:0007669"/>
    <property type="project" value="UniProtKB-SubCell"/>
</dbReference>
<gene>
    <name evidence="19" type="ORF">OCTVUL_1B022538</name>
</gene>
<proteinExistence type="predicted"/>
<dbReference type="EMBL" id="OX597822">
    <property type="protein sequence ID" value="CAI9728209.1"/>
    <property type="molecule type" value="Genomic_DNA"/>
</dbReference>
<sequence length="308" mass="34920">MKNDELRSRWSYTSYSEQFQMPSNFCISRLRVFTKTDELLEPCYSISPLSKFHMDESRIQRHLSDSSFCDTSFDQSSIMDGDLKIEASPNGSQRFPFSHNNSSGSIAPGCVSSASSAYNTDDEDSDSRTTMMSYKDRRREAHTQAEQKRRDAIKKGYDDLQTIVPKCQQPDSLGSQKLSKASVLQKSIEYISFLVDQKSKQELALDTLRKEVMALKIMKANYEQILKSHQNTPLAGQNQVSDEVKFQVFKQIMDSLFQSFVSAVSVSNFTELSTCVISWLEAYCKPKILKGLVVGVLQQVSNQPNINQ</sequence>
<keyword evidence="6" id="KW-0805">Transcription regulation</keyword>
<dbReference type="Gene3D" id="4.10.280.10">
    <property type="entry name" value="Helix-loop-helix DNA-binding domain"/>
    <property type="match status" value="1"/>
</dbReference>